<name>A0A0G7ZKV8_9MOLU</name>
<dbReference type="AlphaFoldDB" id="A0A0G7ZKV8"/>
<organism evidence="5 6">
    <name type="scientific">Candidatus Hepatoplasma crinochetorum</name>
    <dbReference type="NCBI Taxonomy" id="295596"/>
    <lineage>
        <taxon>Bacteria</taxon>
        <taxon>Bacillati</taxon>
        <taxon>Mycoplasmatota</taxon>
        <taxon>Mollicutes</taxon>
        <taxon>Candidatus Hepatoplasmataceae</taxon>
        <taxon>Candidatus Hepatoplasma</taxon>
    </lineage>
</organism>
<dbReference type="GO" id="GO:0009307">
    <property type="term" value="P:DNA restriction-modification system"/>
    <property type="evidence" value="ECO:0007669"/>
    <property type="project" value="UniProtKB-KW"/>
</dbReference>
<evidence type="ECO:0000256" key="1">
    <source>
        <dbReference type="ARBA" id="ARBA00010923"/>
    </source>
</evidence>
<keyword evidence="3" id="KW-0238">DNA-binding</keyword>
<dbReference type="REBASE" id="126527">
    <property type="entry name" value="S.HcrPsORF70P"/>
</dbReference>
<evidence type="ECO:0000313" key="5">
    <source>
        <dbReference type="EMBL" id="CRX36810.1"/>
    </source>
</evidence>
<keyword evidence="6" id="KW-1185">Reference proteome</keyword>
<evidence type="ECO:0000313" key="6">
    <source>
        <dbReference type="Proteomes" id="UP000242141"/>
    </source>
</evidence>
<dbReference type="EMBL" id="CWGI01000001">
    <property type="protein sequence ID" value="CRX36810.1"/>
    <property type="molecule type" value="Genomic_DNA"/>
</dbReference>
<sequence length="178" mass="21109">MNINFNYQKLENNINKNIIDDICFRKLSNNSIKESKFEGEYPIYSANKKILGKIKKYDFINFIAISKDGTIGNPFYIKNKGSIINTLEYIFPKNNIDIKYLFYLLQTINFKKYEVGSTIKHIYFNEWKKEKIKLIDINKQKLVGNFFNKIDQLIANSNLLIKLIDDYKKSFLNTIFKN</sequence>
<dbReference type="InterPro" id="IPR044946">
    <property type="entry name" value="Restrct_endonuc_typeI_TRD_sf"/>
</dbReference>
<reference evidence="6" key="1">
    <citation type="submission" date="2015-05" db="EMBL/GenBank/DDBJ databases">
        <authorList>
            <person name="Collingro A."/>
        </authorList>
    </citation>
    <scope>NUCLEOTIDE SEQUENCE [LARGE SCALE GENOMIC DNA]</scope>
    <source>
        <strain evidence="6">Ps</strain>
    </source>
</reference>
<dbReference type="Proteomes" id="UP000242141">
    <property type="component" value="Unassembled WGS sequence"/>
</dbReference>
<dbReference type="PANTHER" id="PTHR30408">
    <property type="entry name" value="TYPE-1 RESTRICTION ENZYME ECOKI SPECIFICITY PROTEIN"/>
    <property type="match status" value="1"/>
</dbReference>
<dbReference type="Pfam" id="PF01420">
    <property type="entry name" value="Methylase_S"/>
    <property type="match status" value="1"/>
</dbReference>
<evidence type="ECO:0000256" key="2">
    <source>
        <dbReference type="ARBA" id="ARBA00022747"/>
    </source>
</evidence>
<proteinExistence type="inferred from homology"/>
<dbReference type="Gene3D" id="3.90.220.20">
    <property type="entry name" value="DNA methylase specificity domains"/>
    <property type="match status" value="1"/>
</dbReference>
<dbReference type="InterPro" id="IPR052021">
    <property type="entry name" value="Type-I_RS_S_subunit"/>
</dbReference>
<dbReference type="PANTHER" id="PTHR30408:SF12">
    <property type="entry name" value="TYPE I RESTRICTION ENZYME MJAVIII SPECIFICITY SUBUNIT"/>
    <property type="match status" value="1"/>
</dbReference>
<dbReference type="InterPro" id="IPR000055">
    <property type="entry name" value="Restrct_endonuc_typeI_TRD"/>
</dbReference>
<comment type="similarity">
    <text evidence="1">Belongs to the type-I restriction system S methylase family.</text>
</comment>
<evidence type="ECO:0000256" key="3">
    <source>
        <dbReference type="ARBA" id="ARBA00023125"/>
    </source>
</evidence>
<keyword evidence="2" id="KW-0680">Restriction system</keyword>
<dbReference type="SUPFAM" id="SSF116734">
    <property type="entry name" value="DNA methylase specificity domain"/>
    <property type="match status" value="1"/>
</dbReference>
<accession>A0A0G7ZKV8</accession>
<gene>
    <name evidence="5" type="ORF">HEPPS_00090</name>
</gene>
<evidence type="ECO:0000259" key="4">
    <source>
        <dbReference type="Pfam" id="PF01420"/>
    </source>
</evidence>
<feature type="domain" description="Type I restriction modification DNA specificity" evidence="4">
    <location>
        <begin position="31"/>
        <end position="158"/>
    </location>
</feature>
<dbReference type="GO" id="GO:0003677">
    <property type="term" value="F:DNA binding"/>
    <property type="evidence" value="ECO:0007669"/>
    <property type="project" value="UniProtKB-KW"/>
</dbReference>
<protein>
    <submittedName>
        <fullName evidence="5">| hsdS / type I restriction-modification enzyme s subunit |:353686 Forward</fullName>
    </submittedName>
</protein>